<evidence type="ECO:0000313" key="1">
    <source>
        <dbReference type="EMBL" id="GAA1904126.1"/>
    </source>
</evidence>
<dbReference type="RefSeq" id="WP_344259506.1">
    <property type="nucleotide sequence ID" value="NZ_BAAAMJ010000010.1"/>
</dbReference>
<evidence type="ECO:0000313" key="2">
    <source>
        <dbReference type="Proteomes" id="UP001501303"/>
    </source>
</evidence>
<sequence length="105" mass="10791">MKTMTTITTMTGKLAGCAVNASCLPGSRLSGTGVSGAAGVRPVSVVIRERIGARPTQAPAVAAAAQADVYAFAANGAGHQLFGQQKTQLHTMWALRGLNPWSDHT</sequence>
<protein>
    <submittedName>
        <fullName evidence="1">Uncharacterized protein</fullName>
    </submittedName>
</protein>
<accession>A0ABN2NV59</accession>
<organism evidence="1 2">
    <name type="scientific">Streptomyces sodiiphilus</name>
    <dbReference type="NCBI Taxonomy" id="226217"/>
    <lineage>
        <taxon>Bacteria</taxon>
        <taxon>Bacillati</taxon>
        <taxon>Actinomycetota</taxon>
        <taxon>Actinomycetes</taxon>
        <taxon>Kitasatosporales</taxon>
        <taxon>Streptomycetaceae</taxon>
        <taxon>Streptomyces</taxon>
    </lineage>
</organism>
<name>A0ABN2NV59_9ACTN</name>
<proteinExistence type="predicted"/>
<keyword evidence="2" id="KW-1185">Reference proteome</keyword>
<gene>
    <name evidence="1" type="ORF">GCM10009716_12570</name>
</gene>
<comment type="caution">
    <text evidence="1">The sequence shown here is derived from an EMBL/GenBank/DDBJ whole genome shotgun (WGS) entry which is preliminary data.</text>
</comment>
<dbReference type="Proteomes" id="UP001501303">
    <property type="component" value="Unassembled WGS sequence"/>
</dbReference>
<dbReference type="EMBL" id="BAAAMJ010000010">
    <property type="protein sequence ID" value="GAA1904126.1"/>
    <property type="molecule type" value="Genomic_DNA"/>
</dbReference>
<reference evidence="1 2" key="1">
    <citation type="journal article" date="2019" name="Int. J. Syst. Evol. Microbiol.">
        <title>The Global Catalogue of Microorganisms (GCM) 10K type strain sequencing project: providing services to taxonomists for standard genome sequencing and annotation.</title>
        <authorList>
            <consortium name="The Broad Institute Genomics Platform"/>
            <consortium name="The Broad Institute Genome Sequencing Center for Infectious Disease"/>
            <person name="Wu L."/>
            <person name="Ma J."/>
        </authorList>
    </citation>
    <scope>NUCLEOTIDE SEQUENCE [LARGE SCALE GENOMIC DNA]</scope>
    <source>
        <strain evidence="1 2">JCM 13581</strain>
    </source>
</reference>